<gene>
    <name evidence="11 14" type="primary">dnaX</name>
    <name evidence="14" type="ORF">NB640_05345</name>
</gene>
<organism evidence="14 15">
    <name type="scientific">Oxalobacter vibrioformis</name>
    <dbReference type="NCBI Taxonomy" id="933080"/>
    <lineage>
        <taxon>Bacteria</taxon>
        <taxon>Pseudomonadati</taxon>
        <taxon>Pseudomonadota</taxon>
        <taxon>Betaproteobacteria</taxon>
        <taxon>Burkholderiales</taxon>
        <taxon>Oxalobacteraceae</taxon>
        <taxon>Oxalobacter</taxon>
    </lineage>
</organism>
<dbReference type="Gene3D" id="1.10.8.60">
    <property type="match status" value="1"/>
</dbReference>
<evidence type="ECO:0000256" key="4">
    <source>
        <dbReference type="ARBA" id="ARBA00022705"/>
    </source>
</evidence>
<dbReference type="InterPro" id="IPR008921">
    <property type="entry name" value="DNA_pol3_clamp-load_cplx_C"/>
</dbReference>
<dbReference type="FunFam" id="3.40.50.300:FF:000014">
    <property type="entry name" value="DNA polymerase III subunit gamma/tau"/>
    <property type="match status" value="1"/>
</dbReference>
<dbReference type="Pfam" id="PF12169">
    <property type="entry name" value="DNA_pol3_gamma3"/>
    <property type="match status" value="1"/>
</dbReference>
<dbReference type="InterPro" id="IPR045085">
    <property type="entry name" value="HLD_clamp_pol_III_gamma_tau"/>
</dbReference>
<dbReference type="GO" id="GO:0006261">
    <property type="term" value="P:DNA-templated DNA replication"/>
    <property type="evidence" value="ECO:0007669"/>
    <property type="project" value="TreeGrafter"/>
</dbReference>
<proteinExistence type="inferred from homology"/>
<evidence type="ECO:0000256" key="7">
    <source>
        <dbReference type="ARBA" id="ARBA00022833"/>
    </source>
</evidence>
<comment type="subunit">
    <text evidence="11">DNA polymerase III contains a core (composed of alpha, epsilon and theta chains) that associates with a tau subunit. This core dimerizes to form the POLIII' complex. PolIII' associates with the gamma complex (composed of gamma, delta, delta', psi and chi chains) and with the beta chain to form the complete DNA polymerase III complex.</text>
</comment>
<dbReference type="GO" id="GO:0003887">
    <property type="term" value="F:DNA-directed DNA polymerase activity"/>
    <property type="evidence" value="ECO:0007669"/>
    <property type="project" value="UniProtKB-KW"/>
</dbReference>
<evidence type="ECO:0000256" key="10">
    <source>
        <dbReference type="ARBA" id="ARBA00049244"/>
    </source>
</evidence>
<dbReference type="GO" id="GO:0046872">
    <property type="term" value="F:metal ion binding"/>
    <property type="evidence" value="ECO:0007669"/>
    <property type="project" value="UniProtKB-KW"/>
</dbReference>
<feature type="compositionally biased region" description="Basic and acidic residues" evidence="12">
    <location>
        <begin position="409"/>
        <end position="419"/>
    </location>
</feature>
<evidence type="ECO:0000256" key="2">
    <source>
        <dbReference type="ARBA" id="ARBA00022679"/>
    </source>
</evidence>
<dbReference type="InterPro" id="IPR022754">
    <property type="entry name" value="DNA_pol_III_gamma-3"/>
</dbReference>
<dbReference type="Gene3D" id="1.20.272.10">
    <property type="match status" value="1"/>
</dbReference>
<dbReference type="EC" id="2.7.7.7" evidence="11"/>
<dbReference type="NCBIfam" id="TIGR02397">
    <property type="entry name" value="dnaX_nterm"/>
    <property type="match status" value="1"/>
</dbReference>
<dbReference type="PANTHER" id="PTHR11669">
    <property type="entry name" value="REPLICATION FACTOR C / DNA POLYMERASE III GAMMA-TAU SUBUNIT"/>
    <property type="match status" value="1"/>
</dbReference>
<dbReference type="GO" id="GO:0009360">
    <property type="term" value="C:DNA polymerase III complex"/>
    <property type="evidence" value="ECO:0007669"/>
    <property type="project" value="InterPro"/>
</dbReference>
<feature type="region of interest" description="Disordered" evidence="12">
    <location>
        <begin position="361"/>
        <end position="455"/>
    </location>
</feature>
<keyword evidence="15" id="KW-1185">Reference proteome</keyword>
<evidence type="ECO:0000256" key="8">
    <source>
        <dbReference type="ARBA" id="ARBA00022840"/>
    </source>
</evidence>
<dbReference type="FunFam" id="1.20.272.10:FF:000003">
    <property type="entry name" value="DNA polymerase III subunit gamma/tau"/>
    <property type="match status" value="1"/>
</dbReference>
<dbReference type="InterPro" id="IPR003593">
    <property type="entry name" value="AAA+_ATPase"/>
</dbReference>
<dbReference type="Pfam" id="PF13177">
    <property type="entry name" value="DNA_pol3_delta2"/>
    <property type="match status" value="1"/>
</dbReference>
<dbReference type="InterPro" id="IPR027417">
    <property type="entry name" value="P-loop_NTPase"/>
</dbReference>
<keyword evidence="5" id="KW-0479">Metal-binding</keyword>
<evidence type="ECO:0000313" key="15">
    <source>
        <dbReference type="Proteomes" id="UP001156215"/>
    </source>
</evidence>
<dbReference type="Pfam" id="PF12170">
    <property type="entry name" value="DNA_pol3_tau_5"/>
    <property type="match status" value="1"/>
</dbReference>
<dbReference type="KEGG" id="ovb:NB640_05345"/>
<comment type="function">
    <text evidence="11">DNA polymerase III is a complex, multichain enzyme responsible for most of the replicative synthesis in bacteria. This DNA polymerase also exhibits 3' to 5' exonuclease activity.</text>
</comment>
<feature type="compositionally biased region" description="Polar residues" evidence="12">
    <location>
        <begin position="375"/>
        <end position="391"/>
    </location>
</feature>
<accession>A0A9E9LY79</accession>
<sequence length="606" mass="66274">MSYLVLARKYRPKTFESLVGQDHVVRALTHALESQRLHHAYLFTGTRGVGKTTLSRLLAKSLNCETGITAQPCGACEACLAIDADRFVDYIEMDAASNRGIADMLQLLEQAVYAPTSARFKVYMIDEVHMLTAQAFNAMLKTLEEPPEYIKFILATTDPQKIPVTVLSRCLQFNLKQMPPLQIVEYLDQVLQQEKIAFEKPALRLLAEGANGSMRDALSLTDQAISYTAGNVSLSAVQDMLGSLDQTYLIRILDGLAANDGEALMAIADEMAARSLSYSSALKDLGVLINRISLAQAAPSALPDDLPEYEAILRFADCFAAEEMQLFYQIVVHGRNELGLAPDEYAGFTMTLLRMLAFQPGKNQTGSGENGKAASPNTQKTRPSGQPSPMKTATLEPAPKIRTAAQREAPPKVVEKVDDLPPWIDIDDAPSVHQKDDTSVRPPAAVASSGEKMPADALSGIPLEETDEKPDAPLSTPVIAWDENWPALAEALPLRGMAQQLAQQTELVNWKQAENGLQFHLRVPMETLSVPANVEKLVEALMNRFECAVKVTTEVGKVGLTASQNAQEKRAARQREAEETIENDAYVQSLIREFGASIVPNSIKPI</sequence>
<dbReference type="InterPro" id="IPR001270">
    <property type="entry name" value="ClpA/B"/>
</dbReference>
<evidence type="ECO:0000256" key="11">
    <source>
        <dbReference type="RuleBase" id="RU364063"/>
    </source>
</evidence>
<dbReference type="InterPro" id="IPR038249">
    <property type="entry name" value="PolIII_tau_V_sf"/>
</dbReference>
<evidence type="ECO:0000313" key="14">
    <source>
        <dbReference type="EMBL" id="WAW11059.1"/>
    </source>
</evidence>
<name>A0A9E9LY79_9BURK</name>
<dbReference type="CDD" id="cd18137">
    <property type="entry name" value="HLD_clamp_pol_III_gamma_tau"/>
    <property type="match status" value="1"/>
</dbReference>
<dbReference type="SUPFAM" id="SSF52540">
    <property type="entry name" value="P-loop containing nucleoside triphosphate hydrolases"/>
    <property type="match status" value="1"/>
</dbReference>
<keyword evidence="4 11" id="KW-0235">DNA replication</keyword>
<dbReference type="RefSeq" id="WP_269310167.1">
    <property type="nucleotide sequence ID" value="NZ_CP098242.1"/>
</dbReference>
<evidence type="ECO:0000256" key="9">
    <source>
        <dbReference type="ARBA" id="ARBA00022932"/>
    </source>
</evidence>
<feature type="domain" description="AAA+ ATPase" evidence="13">
    <location>
        <begin position="37"/>
        <end position="179"/>
    </location>
</feature>
<dbReference type="InterPro" id="IPR012763">
    <property type="entry name" value="DNA_pol_III_sug/sutau_N"/>
</dbReference>
<dbReference type="GO" id="GO:0003677">
    <property type="term" value="F:DNA binding"/>
    <property type="evidence" value="ECO:0007669"/>
    <property type="project" value="InterPro"/>
</dbReference>
<dbReference type="PRINTS" id="PR00300">
    <property type="entry name" value="CLPPROTEASEA"/>
</dbReference>
<evidence type="ECO:0000259" key="13">
    <source>
        <dbReference type="SMART" id="SM00382"/>
    </source>
</evidence>
<evidence type="ECO:0000256" key="6">
    <source>
        <dbReference type="ARBA" id="ARBA00022741"/>
    </source>
</evidence>
<dbReference type="InterPro" id="IPR050238">
    <property type="entry name" value="DNA_Rep/Repair_Clamp_Loader"/>
</dbReference>
<dbReference type="PANTHER" id="PTHR11669:SF0">
    <property type="entry name" value="PROTEIN STICHEL-LIKE 2"/>
    <property type="match status" value="1"/>
</dbReference>
<keyword evidence="9 11" id="KW-0239">DNA-directed DNA polymerase</keyword>
<keyword evidence="8 11" id="KW-0067">ATP-binding</keyword>
<comment type="catalytic activity">
    <reaction evidence="10 11">
        <text>DNA(n) + a 2'-deoxyribonucleoside 5'-triphosphate = DNA(n+1) + diphosphate</text>
        <dbReference type="Rhea" id="RHEA:22508"/>
        <dbReference type="Rhea" id="RHEA-COMP:17339"/>
        <dbReference type="Rhea" id="RHEA-COMP:17340"/>
        <dbReference type="ChEBI" id="CHEBI:33019"/>
        <dbReference type="ChEBI" id="CHEBI:61560"/>
        <dbReference type="ChEBI" id="CHEBI:173112"/>
        <dbReference type="EC" id="2.7.7.7"/>
    </reaction>
</comment>
<keyword evidence="2 11" id="KW-0808">Transferase</keyword>
<dbReference type="Gene3D" id="3.30.300.150">
    <property type="entry name" value="DNA polymerase III, tau subunit, domain V"/>
    <property type="match status" value="1"/>
</dbReference>
<evidence type="ECO:0000256" key="12">
    <source>
        <dbReference type="SAM" id="MobiDB-lite"/>
    </source>
</evidence>
<dbReference type="Pfam" id="PF22608">
    <property type="entry name" value="DNAX_ATPase_lid"/>
    <property type="match status" value="1"/>
</dbReference>
<protein>
    <recommendedName>
        <fullName evidence="11">DNA polymerase III subunit gamma/tau</fullName>
        <ecNumber evidence="11">2.7.7.7</ecNumber>
    </recommendedName>
</protein>
<keyword evidence="3 11" id="KW-0548">Nucleotidyltransferase</keyword>
<dbReference type="EMBL" id="CP098242">
    <property type="protein sequence ID" value="WAW11059.1"/>
    <property type="molecule type" value="Genomic_DNA"/>
</dbReference>
<dbReference type="AlphaFoldDB" id="A0A9E9LY79"/>
<evidence type="ECO:0000256" key="1">
    <source>
        <dbReference type="ARBA" id="ARBA00006360"/>
    </source>
</evidence>
<dbReference type="Proteomes" id="UP001156215">
    <property type="component" value="Chromosome"/>
</dbReference>
<dbReference type="Gene3D" id="3.40.50.300">
    <property type="entry name" value="P-loop containing nucleotide triphosphate hydrolases"/>
    <property type="match status" value="1"/>
</dbReference>
<comment type="similarity">
    <text evidence="1 11">Belongs to the DnaX/STICHEL family.</text>
</comment>
<keyword evidence="7" id="KW-0862">Zinc</keyword>
<evidence type="ECO:0000256" key="5">
    <source>
        <dbReference type="ARBA" id="ARBA00022723"/>
    </source>
</evidence>
<keyword evidence="6 11" id="KW-0547">Nucleotide-binding</keyword>
<dbReference type="CDD" id="cd00009">
    <property type="entry name" value="AAA"/>
    <property type="match status" value="1"/>
</dbReference>
<dbReference type="SMART" id="SM00382">
    <property type="entry name" value="AAA"/>
    <property type="match status" value="1"/>
</dbReference>
<reference evidence="14" key="1">
    <citation type="journal article" date="2022" name="Front. Microbiol.">
        <title>New perspectives on an old grouping: The genomic and phenotypic variability of Oxalobacter formigenes and the implications for calcium oxalate stone prevention.</title>
        <authorList>
            <person name="Chmiel J.A."/>
            <person name="Carr C."/>
            <person name="Stuivenberg G.A."/>
            <person name="Venema R."/>
            <person name="Chanyi R.M."/>
            <person name="Al K.F."/>
            <person name="Giguere D."/>
            <person name="Say H."/>
            <person name="Akouris P.P."/>
            <person name="Dominguez Romero S.A."/>
            <person name="Kwong A."/>
            <person name="Tai V."/>
            <person name="Koval S.F."/>
            <person name="Razvi H."/>
            <person name="Bjazevic J."/>
            <person name="Burton J.P."/>
        </authorList>
    </citation>
    <scope>NUCLEOTIDE SEQUENCE</scope>
    <source>
        <strain evidence="14">WoOx3</strain>
    </source>
</reference>
<evidence type="ECO:0000256" key="3">
    <source>
        <dbReference type="ARBA" id="ARBA00022695"/>
    </source>
</evidence>
<dbReference type="InterPro" id="IPR021029">
    <property type="entry name" value="DNA_pol_III_tau_dom-5"/>
</dbReference>
<dbReference type="GO" id="GO:0005524">
    <property type="term" value="F:ATP binding"/>
    <property type="evidence" value="ECO:0007669"/>
    <property type="project" value="UniProtKB-KW"/>
</dbReference>
<dbReference type="FunFam" id="1.10.8.60:FF:000013">
    <property type="entry name" value="DNA polymerase III subunit gamma/tau"/>
    <property type="match status" value="1"/>
</dbReference>
<dbReference type="SUPFAM" id="SSF48019">
    <property type="entry name" value="post-AAA+ oligomerization domain-like"/>
    <property type="match status" value="1"/>
</dbReference>